<dbReference type="EMBL" id="PGGM01000006">
    <property type="protein sequence ID" value="PSH63666.1"/>
    <property type="molecule type" value="Genomic_DNA"/>
</dbReference>
<accession>A0A2P7BB60</accession>
<reference evidence="2" key="1">
    <citation type="submission" date="2017-11" db="EMBL/GenBank/DDBJ databases">
        <authorList>
            <person name="Kuznetsova I."/>
            <person name="Sazanova A."/>
            <person name="Chirak E."/>
            <person name="Safronova V."/>
            <person name="Willems A."/>
        </authorList>
    </citation>
    <scope>NUCLEOTIDE SEQUENCE [LARGE SCALE GENOMIC DNA]</scope>
    <source>
        <strain evidence="2">CCBAU 03422</strain>
    </source>
</reference>
<gene>
    <name evidence="1" type="ORF">CU103_15575</name>
</gene>
<proteinExistence type="predicted"/>
<organism evidence="1 2">
    <name type="scientific">Phyllobacterium sophorae</name>
    <dbReference type="NCBI Taxonomy" id="1520277"/>
    <lineage>
        <taxon>Bacteria</taxon>
        <taxon>Pseudomonadati</taxon>
        <taxon>Pseudomonadota</taxon>
        <taxon>Alphaproteobacteria</taxon>
        <taxon>Hyphomicrobiales</taxon>
        <taxon>Phyllobacteriaceae</taxon>
        <taxon>Phyllobacterium</taxon>
    </lineage>
</organism>
<dbReference type="Pfam" id="PF00657">
    <property type="entry name" value="Lipase_GDSL"/>
    <property type="match status" value="1"/>
</dbReference>
<name>A0A2P7BB60_9HYPH</name>
<evidence type="ECO:0008006" key="3">
    <source>
        <dbReference type="Google" id="ProtNLM"/>
    </source>
</evidence>
<dbReference type="SUPFAM" id="SSF52266">
    <property type="entry name" value="SGNH hydrolase"/>
    <property type="match status" value="1"/>
</dbReference>
<dbReference type="InterPro" id="IPR036514">
    <property type="entry name" value="SGNH_hydro_sf"/>
</dbReference>
<dbReference type="Gene3D" id="3.40.50.1110">
    <property type="entry name" value="SGNH hydrolase"/>
    <property type="match status" value="1"/>
</dbReference>
<dbReference type="GO" id="GO:0016788">
    <property type="term" value="F:hydrolase activity, acting on ester bonds"/>
    <property type="evidence" value="ECO:0007669"/>
    <property type="project" value="InterPro"/>
</dbReference>
<protein>
    <recommendedName>
        <fullName evidence="3">SGNH hydrolase-type esterase domain-containing protein</fullName>
    </recommendedName>
</protein>
<evidence type="ECO:0000313" key="1">
    <source>
        <dbReference type="EMBL" id="PSH63666.1"/>
    </source>
</evidence>
<keyword evidence="2" id="KW-1185">Reference proteome</keyword>
<dbReference type="AlphaFoldDB" id="A0A2P7BB60"/>
<dbReference type="InterPro" id="IPR001087">
    <property type="entry name" value="GDSL"/>
</dbReference>
<evidence type="ECO:0000313" key="2">
    <source>
        <dbReference type="Proteomes" id="UP000241764"/>
    </source>
</evidence>
<dbReference type="Proteomes" id="UP000241764">
    <property type="component" value="Unassembled WGS sequence"/>
</dbReference>
<comment type="caution">
    <text evidence="1">The sequence shown here is derived from an EMBL/GenBank/DDBJ whole genome shotgun (WGS) entry which is preliminary data.</text>
</comment>
<sequence length="349" mass="37640">MLHGNSAFAGEFRRLYSFGDSYTDISNNGPGTATYPSKHEALSKFSSKSYYPLSYSLFSALGLTDSEAYFGYGQSGATAQEIIDRGSLKGQVSAAIKTIDVSTEKKFDSQDVIIINIGINDADIFRKKYDKNTAADQPAKDGYETAASAAAQVKLLVEKGAKNIVFSGFSSVGFVKKYFESKNLAQVNLFAASYYSGLQKELAPLTKDGARIFLVNIDSVYARVGEKLSAYGFKTYNRPPDLPDGAAQSWQSETILSDSLHPSTGGFKLVANYMARFLNNPGNVQYGSTLILRSEDLKGYVSNLGSILVHQETATKFDADIDGSGLVTSVGSGPISPVSPVTNFVQHIQ</sequence>